<dbReference type="EMBL" id="JBHSBU010000001">
    <property type="protein sequence ID" value="MFC4159076.1"/>
    <property type="molecule type" value="Genomic_DNA"/>
</dbReference>
<organism evidence="1 2">
    <name type="scientific">Chitinimonas lacunae</name>
    <dbReference type="NCBI Taxonomy" id="1963018"/>
    <lineage>
        <taxon>Bacteria</taxon>
        <taxon>Pseudomonadati</taxon>
        <taxon>Pseudomonadota</taxon>
        <taxon>Betaproteobacteria</taxon>
        <taxon>Neisseriales</taxon>
        <taxon>Chitinibacteraceae</taxon>
        <taxon>Chitinimonas</taxon>
    </lineage>
</organism>
<protein>
    <recommendedName>
        <fullName evidence="3">Tle cognate immunity protein 4 C-terminal domain-containing protein</fullName>
    </recommendedName>
</protein>
<sequence>MSTLLLAATATLAIVTQDQAALRAAPRDSAPQQAVLWQGESLEIRGERLGYLQVYDHVRERGGYIRASQVRTTRLDAATAPELRAVIRFLRDTPGAEALGIGYGAAYLKAAPAQAIDAELFDMLGSMAERLGRRASGRQGRTTDATLAAHLQVAANYGIKLSGVERDGRVQLCYDGDAFRRVLALPADASQQTRAALALTRHDCLDPLQSPPQRHAVDQWRASLLNRIDGSALPEFVRNRLRLRQAGVWAALAFQHARRGEAATQAAQQALDALASVVVEELSEEDRSAYSDAAIRVGASRWAALPAAATDKGLSVITQPGEPGQTCVLLVDARRDTKSPLFKTCSYGLVWTASASANPDGTALTLAVQPLEGWRELWLFRRGVDGWQLTVLPPSNQNPDLGYIEFAGWVPGGKQMLAAREVKVDGRFQRSFELIDLETLAVQKQADHPNSLSTFHRWQSPRWKQLTVSLRQMPK</sequence>
<proteinExistence type="predicted"/>
<evidence type="ECO:0000313" key="1">
    <source>
        <dbReference type="EMBL" id="MFC4159076.1"/>
    </source>
</evidence>
<reference evidence="2" key="1">
    <citation type="journal article" date="2019" name="Int. J. Syst. Evol. Microbiol.">
        <title>The Global Catalogue of Microorganisms (GCM) 10K type strain sequencing project: providing services to taxonomists for standard genome sequencing and annotation.</title>
        <authorList>
            <consortium name="The Broad Institute Genomics Platform"/>
            <consortium name="The Broad Institute Genome Sequencing Center for Infectious Disease"/>
            <person name="Wu L."/>
            <person name="Ma J."/>
        </authorList>
    </citation>
    <scope>NUCLEOTIDE SEQUENCE [LARGE SCALE GENOMIC DNA]</scope>
    <source>
        <strain evidence="2">LMG 29894</strain>
    </source>
</reference>
<keyword evidence="2" id="KW-1185">Reference proteome</keyword>
<dbReference type="RefSeq" id="WP_378162440.1">
    <property type="nucleotide sequence ID" value="NZ_JBHSBU010000001.1"/>
</dbReference>
<gene>
    <name evidence="1" type="ORF">ACFOW7_06870</name>
</gene>
<evidence type="ECO:0008006" key="3">
    <source>
        <dbReference type="Google" id="ProtNLM"/>
    </source>
</evidence>
<evidence type="ECO:0000313" key="2">
    <source>
        <dbReference type="Proteomes" id="UP001595791"/>
    </source>
</evidence>
<dbReference type="Proteomes" id="UP001595791">
    <property type="component" value="Unassembled WGS sequence"/>
</dbReference>
<name>A0ABV8MQF3_9NEIS</name>
<accession>A0ABV8MQF3</accession>
<comment type="caution">
    <text evidence="1">The sequence shown here is derived from an EMBL/GenBank/DDBJ whole genome shotgun (WGS) entry which is preliminary data.</text>
</comment>